<proteinExistence type="inferred from homology"/>
<keyword evidence="3" id="KW-0547">Nucleotide-binding</keyword>
<comment type="similarity">
    <text evidence="1">Belongs to the ATP-dependent AMP-binding enzyme family.</text>
</comment>
<evidence type="ECO:0000313" key="7">
    <source>
        <dbReference type="EMBL" id="CDP33201.1"/>
    </source>
</evidence>
<dbReference type="Gene3D" id="3.40.50.12780">
    <property type="entry name" value="N-terminal domain of ligase-like"/>
    <property type="match status" value="1"/>
</dbReference>
<dbReference type="GO" id="GO:0005886">
    <property type="term" value="C:plasma membrane"/>
    <property type="evidence" value="ECO:0007669"/>
    <property type="project" value="TreeGrafter"/>
</dbReference>
<organism evidence="7">
    <name type="scientific">Blastobotrys adeninivorans</name>
    <name type="common">Yeast</name>
    <name type="synonym">Arxula adeninivorans</name>
    <dbReference type="NCBI Taxonomy" id="409370"/>
    <lineage>
        <taxon>Eukaryota</taxon>
        <taxon>Fungi</taxon>
        <taxon>Dikarya</taxon>
        <taxon>Ascomycota</taxon>
        <taxon>Saccharomycotina</taxon>
        <taxon>Dipodascomycetes</taxon>
        <taxon>Dipodascales</taxon>
        <taxon>Trichomonascaceae</taxon>
        <taxon>Blastobotrys</taxon>
    </lineage>
</organism>
<dbReference type="PROSITE" id="PS00455">
    <property type="entry name" value="AMP_BINDING"/>
    <property type="match status" value="1"/>
</dbReference>
<evidence type="ECO:0000256" key="4">
    <source>
        <dbReference type="ARBA" id="ARBA00022840"/>
    </source>
</evidence>
<dbReference type="InterPro" id="IPR042099">
    <property type="entry name" value="ANL_N_sf"/>
</dbReference>
<reference evidence="7" key="2">
    <citation type="submission" date="2014-06" db="EMBL/GenBank/DDBJ databases">
        <title>The complete genome of Blastobotrys (Arxula) adeninivorans LS3 - a yeast of biotechnological interest.</title>
        <authorList>
            <person name="Kunze G."/>
            <person name="Gaillardin C."/>
            <person name="Czernicka M."/>
            <person name="Durrens P."/>
            <person name="Martin T."/>
            <person name="Boer E."/>
            <person name="Gabaldon T."/>
            <person name="Cruz J."/>
            <person name="Talla E."/>
            <person name="Marck C."/>
            <person name="Goffeau A."/>
            <person name="Barbe V."/>
            <person name="Baret P."/>
            <person name="Baronian K."/>
            <person name="Beier S."/>
            <person name="Bleykasten C."/>
            <person name="Bode R."/>
            <person name="Casaregola S."/>
            <person name="Despons L."/>
            <person name="Fairhead C."/>
            <person name="Giersberg M."/>
            <person name="Gierski P."/>
            <person name="Hahnel U."/>
            <person name="Hartmann A."/>
            <person name="Jankowska D."/>
            <person name="Jubin C."/>
            <person name="Jung P."/>
            <person name="Lafontaine I."/>
            <person name="Leh-Louis V."/>
            <person name="Lemaire M."/>
            <person name="Marcet-Houben M."/>
            <person name="Mascher M."/>
            <person name="Morel G."/>
            <person name="Richard G.-F."/>
            <person name="Riechen J."/>
            <person name="Sacerdot C."/>
            <person name="Sarkar A."/>
            <person name="Savel G."/>
            <person name="Schacherer J."/>
            <person name="Sherman D."/>
            <person name="Straub M.-L."/>
            <person name="Stein N."/>
            <person name="Thierry A."/>
            <person name="Trautwein-Schult A."/>
            <person name="Westhof E."/>
            <person name="Worch S."/>
            <person name="Dujon B."/>
            <person name="Souciet J.-L."/>
            <person name="Wincker P."/>
            <person name="Scholz U."/>
            <person name="Neuveglise N."/>
        </authorList>
    </citation>
    <scope>NUCLEOTIDE SEQUENCE</scope>
    <source>
        <strain evidence="7">LS3</strain>
    </source>
</reference>
<dbReference type="Pfam" id="PF00501">
    <property type="entry name" value="AMP-binding"/>
    <property type="match status" value="1"/>
</dbReference>
<dbReference type="SUPFAM" id="SSF56801">
    <property type="entry name" value="Acetyl-CoA synthetase-like"/>
    <property type="match status" value="1"/>
</dbReference>
<dbReference type="EMBL" id="HG937691">
    <property type="protein sequence ID" value="CDP33201.1"/>
    <property type="molecule type" value="Genomic_DNA"/>
</dbReference>
<protein>
    <submittedName>
        <fullName evidence="7">ARAD1A03982p</fullName>
    </submittedName>
</protein>
<evidence type="ECO:0000256" key="2">
    <source>
        <dbReference type="ARBA" id="ARBA00022598"/>
    </source>
</evidence>
<name>A0A060T221_BLAAD</name>
<evidence type="ECO:0000256" key="1">
    <source>
        <dbReference type="ARBA" id="ARBA00006432"/>
    </source>
</evidence>
<dbReference type="GO" id="GO:0004467">
    <property type="term" value="F:long-chain fatty acid-CoA ligase activity"/>
    <property type="evidence" value="ECO:0007669"/>
    <property type="project" value="UniProtKB-EC"/>
</dbReference>
<dbReference type="GO" id="GO:0035336">
    <property type="term" value="P:long-chain fatty-acyl-CoA metabolic process"/>
    <property type="evidence" value="ECO:0007669"/>
    <property type="project" value="TreeGrafter"/>
</dbReference>
<evidence type="ECO:0000256" key="3">
    <source>
        <dbReference type="ARBA" id="ARBA00022741"/>
    </source>
</evidence>
<reference evidence="7" key="1">
    <citation type="submission" date="2014-02" db="EMBL/GenBank/DDBJ databases">
        <authorList>
            <person name="Genoscope - CEA"/>
        </authorList>
    </citation>
    <scope>NUCLEOTIDE SEQUENCE</scope>
    <source>
        <strain evidence="7">LS3</strain>
    </source>
</reference>
<evidence type="ECO:0000259" key="6">
    <source>
        <dbReference type="Pfam" id="PF00501"/>
    </source>
</evidence>
<dbReference type="PhylomeDB" id="A0A060T221"/>
<feature type="domain" description="AMP-dependent synthetase/ligase" evidence="6">
    <location>
        <begin position="96"/>
        <end position="507"/>
    </location>
</feature>
<accession>A0A060T221</accession>
<dbReference type="InterPro" id="IPR020845">
    <property type="entry name" value="AMP-binding_CS"/>
</dbReference>
<evidence type="ECO:0000256" key="5">
    <source>
        <dbReference type="ARBA" id="ARBA00036813"/>
    </source>
</evidence>
<gene>
    <name evidence="7" type="ORF">GNLVRS02_ARAD1A03982g</name>
</gene>
<keyword evidence="4" id="KW-0067">ATP-binding</keyword>
<sequence>MTRKVFAVPVGEGKPGETAPYRNVGAKDGLWESPGKIKDVYTIYDLFQWAVKQHGPNQVMGWRTVLDVHEETTEVTKKVDGKPTKVQKQWQFFELSPYKYITYNQLANVVSDYAAGMLHIGLKPSGDDRLHLYGQTSAQWLQSALAANSQGIPCVTAYDTLGEEGLTHSMLQTGTAAIFVDNNILDTLINPIKKADKIRYIIHRDPIQNRDSDETVLKIKEVRPDIELYSYNEVIALGRANPAPAHPPKAEDVALIMYTSGSTGPPKGVVLLNKTVIAGVAGVTGNIHTKIITKKDRILAFLPLAHILEFTVEMACLYWGACLGYGTVKTISDVSVKNCKGDIREFQPTIMTGVPAVWESVKKGMLAKIKENPAIVQKIFWGAYHAKLGLSKVGLPAPFVDSVIFKKIKDATGGHLRYVLSGGAAISQDTQQFISNLVCPVIIGYGLTETNANACLMTPASLQVGVTGEPTHAVEIKLVDVEEAGYFAKNKQGEIFIRGPCVSPYYYDNEEETKKAYTDDGYFRTGDIGEWTENGVLRIIDRRKNLVKTQNGEYIAIEKLESIYRSSPFVQDIMVYADETKVKPIAVVVPLERTVNSFCDENNIERHEDVAHEPELVKAITKSIQDTGKEAGLKGIEIIAGVVISPTVWTPQNGYLSSAQKLQRKKILAENKSAIEKVYADTH</sequence>
<keyword evidence="2" id="KW-0436">Ligase</keyword>
<comment type="catalytic activity">
    <reaction evidence="5">
        <text>a long-chain fatty acid + ATP + CoA = a long-chain fatty acyl-CoA + AMP + diphosphate</text>
        <dbReference type="Rhea" id="RHEA:15421"/>
        <dbReference type="ChEBI" id="CHEBI:30616"/>
        <dbReference type="ChEBI" id="CHEBI:33019"/>
        <dbReference type="ChEBI" id="CHEBI:57287"/>
        <dbReference type="ChEBI" id="CHEBI:57560"/>
        <dbReference type="ChEBI" id="CHEBI:83139"/>
        <dbReference type="ChEBI" id="CHEBI:456215"/>
        <dbReference type="EC" id="6.2.1.3"/>
    </reaction>
</comment>
<dbReference type="GO" id="GO:0005524">
    <property type="term" value="F:ATP binding"/>
    <property type="evidence" value="ECO:0007669"/>
    <property type="project" value="UniProtKB-KW"/>
</dbReference>
<dbReference type="GO" id="GO:0005811">
    <property type="term" value="C:lipid droplet"/>
    <property type="evidence" value="ECO:0007669"/>
    <property type="project" value="TreeGrafter"/>
</dbReference>
<dbReference type="PANTHER" id="PTHR43272:SF83">
    <property type="entry name" value="ACYL-COA SYNTHETASE LONG-CHAIN, ISOFORM J"/>
    <property type="match status" value="1"/>
</dbReference>
<dbReference type="PANTHER" id="PTHR43272">
    <property type="entry name" value="LONG-CHAIN-FATTY-ACID--COA LIGASE"/>
    <property type="match status" value="1"/>
</dbReference>
<dbReference type="AlphaFoldDB" id="A0A060T221"/>
<dbReference type="InterPro" id="IPR000873">
    <property type="entry name" value="AMP-dep_synth/lig_dom"/>
</dbReference>
<dbReference type="GO" id="GO:0005783">
    <property type="term" value="C:endoplasmic reticulum"/>
    <property type="evidence" value="ECO:0007669"/>
    <property type="project" value="TreeGrafter"/>
</dbReference>